<dbReference type="AlphaFoldDB" id="A0A2G9RXI4"/>
<feature type="compositionally biased region" description="Basic and acidic residues" evidence="3">
    <location>
        <begin position="29"/>
        <end position="50"/>
    </location>
</feature>
<keyword evidence="1" id="KW-0597">Phosphoprotein</keyword>
<dbReference type="GO" id="GO:0043124">
    <property type="term" value="P:negative regulation of canonical NF-kappaB signal transduction"/>
    <property type="evidence" value="ECO:0007669"/>
    <property type="project" value="InterPro"/>
</dbReference>
<dbReference type="InterPro" id="IPR024581">
    <property type="entry name" value="TBD"/>
</dbReference>
<evidence type="ECO:0000256" key="1">
    <source>
        <dbReference type="ARBA" id="ARBA00022553"/>
    </source>
</evidence>
<name>A0A2G9RXI4_AQUCT</name>
<keyword evidence="2" id="KW-0175">Coiled coil</keyword>
<evidence type="ECO:0000313" key="5">
    <source>
        <dbReference type="EMBL" id="PIO32485.1"/>
    </source>
</evidence>
<dbReference type="Pfam" id="PF12845">
    <property type="entry name" value="TBD"/>
    <property type="match status" value="1"/>
</dbReference>
<feature type="domain" description="Tbk1/Ikki binding" evidence="4">
    <location>
        <begin position="67"/>
        <end position="119"/>
    </location>
</feature>
<evidence type="ECO:0000256" key="2">
    <source>
        <dbReference type="ARBA" id="ARBA00023054"/>
    </source>
</evidence>
<organism evidence="5">
    <name type="scientific">Aquarana catesbeiana</name>
    <name type="common">American bullfrog</name>
    <name type="synonym">Rana catesbeiana</name>
    <dbReference type="NCBI Taxonomy" id="8400"/>
    <lineage>
        <taxon>Eukaryota</taxon>
        <taxon>Metazoa</taxon>
        <taxon>Chordata</taxon>
        <taxon>Craniata</taxon>
        <taxon>Vertebrata</taxon>
        <taxon>Euteleostomi</taxon>
        <taxon>Amphibia</taxon>
        <taxon>Batrachia</taxon>
        <taxon>Anura</taxon>
        <taxon>Neobatrachia</taxon>
        <taxon>Ranoidea</taxon>
        <taxon>Ranidae</taxon>
        <taxon>Aquarana</taxon>
    </lineage>
</organism>
<accession>A0A2G9RXI4</accession>
<proteinExistence type="predicted"/>
<feature type="non-terminal residue" evidence="5">
    <location>
        <position position="295"/>
    </location>
</feature>
<sequence>MEGERDKLLSVLSCKNEEVQHLKTLLKEANERREKQDSKTVHGHEMEMRSKNLNPDLSAASAFSENERQSFVRVFSDLKEQLSRISKLSRSQSRLLKGEIASSNDPQLPFSMPIQCTDEDFQEAQIPQKPIMGMGPSHFTPITARGLSSDEDLTVSVESLSNLSVKFPPSTDNSEFLQSSVEKLPVLPLVLEQNTNSGKAQVEAPLNPRKFSTAVSSPPYSPRSPRTVCPMDNVKVDELGPNYKGTFAVGAHDSSLFLAAHNPSEICTNTFRMPDIANMDESIDVAERRIRGPQQ</sequence>
<dbReference type="EMBL" id="KV931241">
    <property type="protein sequence ID" value="PIO32485.1"/>
    <property type="molecule type" value="Genomic_DNA"/>
</dbReference>
<evidence type="ECO:0000256" key="3">
    <source>
        <dbReference type="SAM" id="MobiDB-lite"/>
    </source>
</evidence>
<gene>
    <name evidence="5" type="ORF">AB205_0047900</name>
</gene>
<protein>
    <recommendedName>
        <fullName evidence="4">Tbk1/Ikki binding domain-containing protein</fullName>
    </recommendedName>
</protein>
<dbReference type="PANTHER" id="PTHR15249">
    <property type="entry name" value="TRAF FAMILY MEMBER-ASSOCIATED NF-KAPPA-B ACTIVATOR"/>
    <property type="match status" value="1"/>
</dbReference>
<evidence type="ECO:0000259" key="4">
    <source>
        <dbReference type="Pfam" id="PF12845"/>
    </source>
</evidence>
<reference evidence="5" key="1">
    <citation type="submission" date="2017-08" db="EMBL/GenBank/DDBJ databases">
        <title>Assembly of the North American Bullfrog Genome.</title>
        <authorList>
            <person name="Warren R.L."/>
            <person name="Vandervalk B.P."/>
            <person name="Kucuk E."/>
            <person name="Birol I."/>
            <person name="Helbing C."/>
            <person name="Pandoh P."/>
            <person name="Behsaz B."/>
            <person name="Mohamadi H."/>
            <person name="Chu J."/>
            <person name="Jackman S."/>
            <person name="Hammond S.A."/>
            <person name="Veldhoen N."/>
            <person name="Kirk H."/>
            <person name="Zhao Y."/>
            <person name="Coope R."/>
            <person name="Pleasance S."/>
            <person name="Moore R."/>
            <person name="Holt R."/>
        </authorList>
    </citation>
    <scope>NUCLEOTIDE SEQUENCE</scope>
    <source>
        <strain evidence="5">Bruno</strain>
        <tissue evidence="5">Liver</tissue>
    </source>
</reference>
<dbReference type="PANTHER" id="PTHR15249:SF0">
    <property type="entry name" value="TRAF FAMILY MEMBER-ASSOCIATED NF-KAPPA-B ACTIVATOR"/>
    <property type="match status" value="1"/>
</dbReference>
<dbReference type="OrthoDB" id="9937252at2759"/>
<dbReference type="InterPro" id="IPR039669">
    <property type="entry name" value="TANK"/>
</dbReference>
<feature type="region of interest" description="Disordered" evidence="3">
    <location>
        <begin position="29"/>
        <end position="54"/>
    </location>
</feature>